<evidence type="ECO:0000313" key="4">
    <source>
        <dbReference type="EMBL" id="MPM83081.1"/>
    </source>
</evidence>
<evidence type="ECO:0008006" key="5">
    <source>
        <dbReference type="Google" id="ProtNLM"/>
    </source>
</evidence>
<keyword evidence="2" id="KW-0808">Transferase</keyword>
<comment type="similarity">
    <text evidence="1">Belongs to the UDPGP type 1 family.</text>
</comment>
<dbReference type="AlphaFoldDB" id="A0A645D1P3"/>
<dbReference type="PANTHER" id="PTHR43511">
    <property type="match status" value="1"/>
</dbReference>
<proteinExistence type="inferred from homology"/>
<dbReference type="GO" id="GO:0006011">
    <property type="term" value="P:UDP-alpha-D-glucose metabolic process"/>
    <property type="evidence" value="ECO:0007669"/>
    <property type="project" value="InterPro"/>
</dbReference>
<comment type="caution">
    <text evidence="4">The sequence shown here is derived from an EMBL/GenBank/DDBJ whole genome shotgun (WGS) entry which is preliminary data.</text>
</comment>
<evidence type="ECO:0000256" key="2">
    <source>
        <dbReference type="ARBA" id="ARBA00022679"/>
    </source>
</evidence>
<dbReference type="Gene3D" id="2.160.10.10">
    <property type="entry name" value="Hexapeptide repeat proteins"/>
    <property type="match status" value="1"/>
</dbReference>
<protein>
    <recommendedName>
        <fullName evidence="5">UTP--glucose-1-phosphate uridylyltransferase</fullName>
    </recommendedName>
</protein>
<accession>A0A645D1P3</accession>
<dbReference type="SUPFAM" id="SSF53448">
    <property type="entry name" value="Nucleotide-diphospho-sugar transferases"/>
    <property type="match status" value="1"/>
</dbReference>
<organism evidence="4">
    <name type="scientific">bioreactor metagenome</name>
    <dbReference type="NCBI Taxonomy" id="1076179"/>
    <lineage>
        <taxon>unclassified sequences</taxon>
        <taxon>metagenomes</taxon>
        <taxon>ecological metagenomes</taxon>
    </lineage>
</organism>
<name>A0A645D1P3_9ZZZZ</name>
<reference evidence="4" key="1">
    <citation type="submission" date="2019-08" db="EMBL/GenBank/DDBJ databases">
        <authorList>
            <person name="Kucharzyk K."/>
            <person name="Murdoch R.W."/>
            <person name="Higgins S."/>
            <person name="Loffler F."/>
        </authorList>
    </citation>
    <scope>NUCLEOTIDE SEQUENCE</scope>
</reference>
<evidence type="ECO:0000256" key="3">
    <source>
        <dbReference type="ARBA" id="ARBA00022695"/>
    </source>
</evidence>
<sequence>MNSYNTSAASLAALETYPDLAVGSLPLEFVQSREPKLLADTRMPASWPANPSLEWCPPGHGDFYPSLYASGLITRLLDEGFRYLFVANIDNLGAVPDPRLAGWFAASGAPYAAEVTERTEMDRKGGHLAHRISDGRLVLRDTAQVSPGEMDSFVDIVKHPWTHTNNLWLDLQQVVTVLDANQGTLSLPLIINKKTLDPADATSPAVVQLEGAIGAAVEVFDGAQAIGVPRSRFLPVKATADLLVLRSDVYEFTDDALLVGREISPTVRLDPDYYKLIDDFEERFPDGPPSLAQARSLHVTGDFTFGKDIVARGDAVLTTDTPQRIPDGTTI</sequence>
<dbReference type="Gene3D" id="3.90.550.10">
    <property type="entry name" value="Spore Coat Polysaccharide Biosynthesis Protein SpsA, Chain A"/>
    <property type="match status" value="1"/>
</dbReference>
<dbReference type="InterPro" id="IPR002618">
    <property type="entry name" value="UDPGP_fam"/>
</dbReference>
<dbReference type="Pfam" id="PF01704">
    <property type="entry name" value="UDPGP"/>
    <property type="match status" value="1"/>
</dbReference>
<dbReference type="GO" id="GO:0003983">
    <property type="term" value="F:UTP:glucose-1-phosphate uridylyltransferase activity"/>
    <property type="evidence" value="ECO:0007669"/>
    <property type="project" value="InterPro"/>
</dbReference>
<keyword evidence="3" id="KW-0548">Nucleotidyltransferase</keyword>
<dbReference type="EMBL" id="VSSQ01031974">
    <property type="protein sequence ID" value="MPM83081.1"/>
    <property type="molecule type" value="Genomic_DNA"/>
</dbReference>
<dbReference type="InterPro" id="IPR029044">
    <property type="entry name" value="Nucleotide-diphossugar_trans"/>
</dbReference>
<evidence type="ECO:0000256" key="1">
    <source>
        <dbReference type="ARBA" id="ARBA00010401"/>
    </source>
</evidence>
<dbReference type="InterPro" id="IPR016267">
    <property type="entry name" value="UDPGP_trans"/>
</dbReference>
<gene>
    <name evidence="4" type="ORF">SDC9_130144</name>
</gene>